<dbReference type="GO" id="GO:0005737">
    <property type="term" value="C:cytoplasm"/>
    <property type="evidence" value="ECO:0007669"/>
    <property type="project" value="TreeGrafter"/>
</dbReference>
<keyword evidence="3" id="KW-1133">Transmembrane helix</keyword>
<dbReference type="InterPro" id="IPR011989">
    <property type="entry name" value="ARM-like"/>
</dbReference>
<evidence type="ECO:0000256" key="2">
    <source>
        <dbReference type="PROSITE-ProRule" id="PRU00317"/>
    </source>
</evidence>
<dbReference type="OrthoDB" id="668540at2759"/>
<keyword evidence="3" id="KW-0812">Transmembrane</keyword>
<proteinExistence type="predicted"/>
<keyword evidence="1" id="KW-0677">Repeat</keyword>
<dbReference type="InterPro" id="IPR016024">
    <property type="entry name" value="ARM-type_fold"/>
</dbReference>
<dbReference type="AlphaFoldDB" id="X6MM88"/>
<name>X6MM88_RETFI</name>
<keyword evidence="3" id="KW-0472">Membrane</keyword>
<dbReference type="Proteomes" id="UP000023152">
    <property type="component" value="Unassembled WGS sequence"/>
</dbReference>
<evidence type="ECO:0000313" key="5">
    <source>
        <dbReference type="EMBL" id="ETO14552.1"/>
    </source>
</evidence>
<feature type="domain" description="PUM-HD" evidence="4">
    <location>
        <begin position="1"/>
        <end position="282"/>
    </location>
</feature>
<protein>
    <recommendedName>
        <fullName evidence="4">PUM-HD domain-containing protein</fullName>
    </recommendedName>
</protein>
<feature type="repeat" description="Pumilio" evidence="2">
    <location>
        <begin position="137"/>
        <end position="172"/>
    </location>
</feature>
<reference evidence="5 6" key="1">
    <citation type="journal article" date="2013" name="Curr. Biol.">
        <title>The Genome of the Foraminiferan Reticulomyxa filosa.</title>
        <authorList>
            <person name="Glockner G."/>
            <person name="Hulsmann N."/>
            <person name="Schleicher M."/>
            <person name="Noegel A.A."/>
            <person name="Eichinger L."/>
            <person name="Gallinger C."/>
            <person name="Pawlowski J."/>
            <person name="Sierra R."/>
            <person name="Euteneuer U."/>
            <person name="Pillet L."/>
            <person name="Moustafa A."/>
            <person name="Platzer M."/>
            <person name="Groth M."/>
            <person name="Szafranski K."/>
            <person name="Schliwa M."/>
        </authorList>
    </citation>
    <scope>NUCLEOTIDE SEQUENCE [LARGE SCALE GENOMIC DNA]</scope>
</reference>
<dbReference type="PROSITE" id="PS50302">
    <property type="entry name" value="PUM"/>
    <property type="match status" value="3"/>
</dbReference>
<dbReference type="PANTHER" id="PTHR12537">
    <property type="entry name" value="RNA BINDING PROTEIN PUMILIO-RELATED"/>
    <property type="match status" value="1"/>
</dbReference>
<feature type="transmembrane region" description="Helical" evidence="3">
    <location>
        <begin position="265"/>
        <end position="284"/>
    </location>
</feature>
<gene>
    <name evidence="5" type="ORF">RFI_22816</name>
</gene>
<sequence length="318" mass="36766">MIDNFGHYVVEALFAQASDLKKLEMLKIIEQDIGTVACHKQGSFSIQSLMETFTKSEQMDQLMKMLQLDIKNIILSNSGHFVILRYLQKYKFPWTRFIHKAMMNYIVEFATDHYGLRVMKAAIEAGPAEEMIGVYNAVVKHTNSLVENQYGNYVVQHLLEVAPRVITDGIKEKMHGKFVRYSKQKFSSNVVEKCLRHSLMEMKSDIYNPKDWSTVIVRELCTKAGDLINDKYGNYCLQTALQIATLNTPLLDEFTRCCRPHLDNLVGVFFCSYLIFFFFFFFAIRPSFNRENVKTKWAKLLGTAADKNRGITQTQKKP</sequence>
<dbReference type="GO" id="GO:0003729">
    <property type="term" value="F:mRNA binding"/>
    <property type="evidence" value="ECO:0007669"/>
    <property type="project" value="TreeGrafter"/>
</dbReference>
<organism evidence="5 6">
    <name type="scientific">Reticulomyxa filosa</name>
    <dbReference type="NCBI Taxonomy" id="46433"/>
    <lineage>
        <taxon>Eukaryota</taxon>
        <taxon>Sar</taxon>
        <taxon>Rhizaria</taxon>
        <taxon>Retaria</taxon>
        <taxon>Foraminifera</taxon>
        <taxon>Monothalamids</taxon>
        <taxon>Reticulomyxidae</taxon>
        <taxon>Reticulomyxa</taxon>
    </lineage>
</organism>
<dbReference type="InterPro" id="IPR033133">
    <property type="entry name" value="PUM-HD"/>
</dbReference>
<evidence type="ECO:0000256" key="1">
    <source>
        <dbReference type="ARBA" id="ARBA00022737"/>
    </source>
</evidence>
<comment type="caution">
    <text evidence="5">The sequence shown here is derived from an EMBL/GenBank/DDBJ whole genome shotgun (WGS) entry which is preliminary data.</text>
</comment>
<accession>X6MM88</accession>
<dbReference type="InterPro" id="IPR001313">
    <property type="entry name" value="Pumilio_RNA-bd_rpt"/>
</dbReference>
<dbReference type="GO" id="GO:0010608">
    <property type="term" value="P:post-transcriptional regulation of gene expression"/>
    <property type="evidence" value="ECO:0007669"/>
    <property type="project" value="TreeGrafter"/>
</dbReference>
<dbReference type="PROSITE" id="PS50303">
    <property type="entry name" value="PUM_HD"/>
    <property type="match status" value="1"/>
</dbReference>
<feature type="repeat" description="Pumilio" evidence="2">
    <location>
        <begin position="27"/>
        <end position="64"/>
    </location>
</feature>
<dbReference type="Gene3D" id="1.25.10.10">
    <property type="entry name" value="Leucine-rich Repeat Variant"/>
    <property type="match status" value="1"/>
</dbReference>
<keyword evidence="6" id="KW-1185">Reference proteome</keyword>
<dbReference type="SMART" id="SM00025">
    <property type="entry name" value="Pumilio"/>
    <property type="match status" value="5"/>
</dbReference>
<evidence type="ECO:0000313" key="6">
    <source>
        <dbReference type="Proteomes" id="UP000023152"/>
    </source>
</evidence>
<feature type="repeat" description="Pumilio" evidence="2">
    <location>
        <begin position="101"/>
        <end position="136"/>
    </location>
</feature>
<dbReference type="EMBL" id="ASPP01019971">
    <property type="protein sequence ID" value="ETO14552.1"/>
    <property type="molecule type" value="Genomic_DNA"/>
</dbReference>
<evidence type="ECO:0000259" key="4">
    <source>
        <dbReference type="PROSITE" id="PS50303"/>
    </source>
</evidence>
<evidence type="ECO:0000256" key="3">
    <source>
        <dbReference type="SAM" id="Phobius"/>
    </source>
</evidence>
<dbReference type="Pfam" id="PF00806">
    <property type="entry name" value="PUF"/>
    <property type="match status" value="5"/>
</dbReference>
<dbReference type="OMA" id="HITRILH"/>
<dbReference type="PANTHER" id="PTHR12537:SF13">
    <property type="entry name" value="PUMILIO HOMOLOGY DOMAIN FAMILY MEMBER 4"/>
    <property type="match status" value="1"/>
</dbReference>
<dbReference type="SUPFAM" id="SSF48371">
    <property type="entry name" value="ARM repeat"/>
    <property type="match status" value="1"/>
</dbReference>